<reference evidence="1" key="1">
    <citation type="journal article" date="2016" name="Int. J. Syst. Evol. Microbiol.">
        <title>Pseudoxanthomonas helianthi sp. nov., isolated from roots of Jerusalem artichoke (Helianthus tuberosus).</title>
        <authorList>
            <person name="Kittiwongwattana C."/>
            <person name="Thawai C."/>
        </authorList>
    </citation>
    <scope>NUCLEOTIDE SEQUENCE</scope>
    <source>
        <strain evidence="1">110414</strain>
    </source>
</reference>
<keyword evidence="2" id="KW-1185">Reference proteome</keyword>
<evidence type="ECO:0000313" key="1">
    <source>
        <dbReference type="EMBL" id="MBP3984395.1"/>
    </source>
</evidence>
<gene>
    <name evidence="1" type="ORF">J5837_08125</name>
</gene>
<keyword evidence="1" id="KW-0808">Transferase</keyword>
<dbReference type="NCBIfam" id="TIGR04325">
    <property type="entry name" value="MTase_LIC12133"/>
    <property type="match status" value="1"/>
</dbReference>
<dbReference type="AlphaFoldDB" id="A0A940X270"/>
<sequence>MSESTEGLLNEGHRTRLLRLALDAMELPVIAMLARPLYLRLFRRPARVDNLYYGIYGSHDEARRAAEALSTARLPATYDLAEAARKYRAQLQQVRSCDYAAMFWLERALAGGARKVFDLGGHIGLAYYGFGRYLDLPRGTDWCVHDVPQVMQAGRDWARDHDLRGALHFAGDPAQADGCDLLISSGALQYLDYSLPQLLQRLRRPPRHVLFNLTPLHPTRGYFTLQNLRIAICPYRVEGIPQLLAAMRDLGYTERDRWSLHERQLHVPFHPGYGIDRYYGFYFTRESDGSGE</sequence>
<keyword evidence="1" id="KW-0489">Methyltransferase</keyword>
<proteinExistence type="predicted"/>
<dbReference type="RefSeq" id="WP_210536279.1">
    <property type="nucleotide sequence ID" value="NZ_JAGKTC010000002.1"/>
</dbReference>
<protein>
    <submittedName>
        <fullName evidence="1">Methyltransferase, TIGR04325 family</fullName>
        <ecNumber evidence="1">2.1.1.-</ecNumber>
    </submittedName>
</protein>
<name>A0A940X270_9GAMM</name>
<dbReference type="GO" id="GO:0008168">
    <property type="term" value="F:methyltransferase activity"/>
    <property type="evidence" value="ECO:0007669"/>
    <property type="project" value="UniProtKB-KW"/>
</dbReference>
<accession>A0A940X270</accession>
<dbReference type="Proteomes" id="UP000673447">
    <property type="component" value="Unassembled WGS sequence"/>
</dbReference>
<dbReference type="EMBL" id="JAGKTC010000002">
    <property type="protein sequence ID" value="MBP3984395.1"/>
    <property type="molecule type" value="Genomic_DNA"/>
</dbReference>
<dbReference type="GO" id="GO:0032259">
    <property type="term" value="P:methylation"/>
    <property type="evidence" value="ECO:0007669"/>
    <property type="project" value="UniProtKB-KW"/>
</dbReference>
<dbReference type="EC" id="2.1.1.-" evidence="1"/>
<reference evidence="1" key="2">
    <citation type="submission" date="2021-03" db="EMBL/GenBank/DDBJ databases">
        <authorList>
            <person name="Cao W."/>
        </authorList>
    </citation>
    <scope>NUCLEOTIDE SEQUENCE</scope>
    <source>
        <strain evidence="1">110414</strain>
    </source>
</reference>
<comment type="caution">
    <text evidence="1">The sequence shown here is derived from an EMBL/GenBank/DDBJ whole genome shotgun (WGS) entry which is preliminary data.</text>
</comment>
<evidence type="ECO:0000313" key="2">
    <source>
        <dbReference type="Proteomes" id="UP000673447"/>
    </source>
</evidence>
<dbReference type="InterPro" id="IPR027612">
    <property type="entry name" value="Put_MTase_LIC12133"/>
</dbReference>
<organism evidence="1 2">
    <name type="scientific">Pseudoxanthomonas helianthi</name>
    <dbReference type="NCBI Taxonomy" id="1453541"/>
    <lineage>
        <taxon>Bacteria</taxon>
        <taxon>Pseudomonadati</taxon>
        <taxon>Pseudomonadota</taxon>
        <taxon>Gammaproteobacteria</taxon>
        <taxon>Lysobacterales</taxon>
        <taxon>Lysobacteraceae</taxon>
        <taxon>Pseudoxanthomonas</taxon>
    </lineage>
</organism>